<reference evidence="8 9" key="1">
    <citation type="submission" date="2015-05" db="EMBL/GenBank/DDBJ databases">
        <title>Distinctive expansion of gene families associated with plant cell wall degradation and secondary metabolism in the genomes of grapevine trunk pathogens.</title>
        <authorList>
            <person name="Lawrence D.P."/>
            <person name="Travadon R."/>
            <person name="Rolshausen P.E."/>
            <person name="Baumgartner K."/>
        </authorList>
    </citation>
    <scope>NUCLEOTIDE SEQUENCE [LARGE SCALE GENOMIC DNA]</scope>
    <source>
        <strain evidence="8">DA912</strain>
    </source>
</reference>
<dbReference type="GO" id="GO:0016705">
    <property type="term" value="F:oxidoreductase activity, acting on paired donors, with incorporation or reduction of molecular oxygen"/>
    <property type="evidence" value="ECO:0007669"/>
    <property type="project" value="InterPro"/>
</dbReference>
<organism evidence="8 9">
    <name type="scientific">Diaporthe ampelina</name>
    <dbReference type="NCBI Taxonomy" id="1214573"/>
    <lineage>
        <taxon>Eukaryota</taxon>
        <taxon>Fungi</taxon>
        <taxon>Dikarya</taxon>
        <taxon>Ascomycota</taxon>
        <taxon>Pezizomycotina</taxon>
        <taxon>Sordariomycetes</taxon>
        <taxon>Sordariomycetidae</taxon>
        <taxon>Diaporthales</taxon>
        <taxon>Diaporthaceae</taxon>
        <taxon>Diaporthe</taxon>
    </lineage>
</organism>
<protein>
    <submittedName>
        <fullName evidence="8">Putative cytochrome p450 monooxygenase</fullName>
    </submittedName>
</protein>
<keyword evidence="9" id="KW-1185">Reference proteome</keyword>
<evidence type="ECO:0000313" key="9">
    <source>
        <dbReference type="Proteomes" id="UP000034680"/>
    </source>
</evidence>
<dbReference type="EMBL" id="LCUC01000311">
    <property type="protein sequence ID" value="KKY32461.1"/>
    <property type="molecule type" value="Genomic_DNA"/>
</dbReference>
<dbReference type="Gene3D" id="1.10.630.10">
    <property type="entry name" value="Cytochrome P450"/>
    <property type="match status" value="1"/>
</dbReference>
<dbReference type="GO" id="GO:0005506">
    <property type="term" value="F:iron ion binding"/>
    <property type="evidence" value="ECO:0007669"/>
    <property type="project" value="InterPro"/>
</dbReference>
<evidence type="ECO:0000256" key="5">
    <source>
        <dbReference type="ARBA" id="ARBA00023004"/>
    </source>
</evidence>
<evidence type="ECO:0000313" key="8">
    <source>
        <dbReference type="EMBL" id="KKY32461.1"/>
    </source>
</evidence>
<gene>
    <name evidence="8" type="ORF">UCDDA912_g07580</name>
</gene>
<evidence type="ECO:0000256" key="3">
    <source>
        <dbReference type="ARBA" id="ARBA00022617"/>
    </source>
</evidence>
<dbReference type="InterPro" id="IPR050529">
    <property type="entry name" value="CYP450_sterol_14alpha_dmase"/>
</dbReference>
<sequence length="307" mass="35066">MFIPQAYKLRDKMVMNILRWQKYAKEHCEIEDLPDVDWEPYYGSKVVRERQILLNKRGITDERARAAENFAFMWATNSNSVPAAAWFLIEILRDPHLSQEVQSKLHQAAQQNSSQDPAKFNPTQAVEDPLLQSIYAETLRLRVASLVVREAAQCTFSFRGWQVLKDKTILVSSHTEAMNKEIWNAGPHNAHPLDKFWHSRFLIDPAVSGSGPLKEPKKQNINKAGQLAAPYFSMDGVAGSWIPYGGGRSLCPGRHFAKRQVILTAAVFLSKFDIILRDESEPEVDMRHFGFGTMPPKHKIPCRIRRL</sequence>
<dbReference type="InterPro" id="IPR002403">
    <property type="entry name" value="Cyt_P450_E_grp-IV"/>
</dbReference>
<keyword evidence="5 7" id="KW-0408">Iron</keyword>
<comment type="cofactor">
    <cofactor evidence="1 7">
        <name>heme</name>
        <dbReference type="ChEBI" id="CHEBI:30413"/>
    </cofactor>
</comment>
<name>A0A0G2FEA0_9PEZI</name>
<dbReference type="AlphaFoldDB" id="A0A0G2FEA0"/>
<dbReference type="PANTHER" id="PTHR24304">
    <property type="entry name" value="CYTOCHROME P450 FAMILY 7"/>
    <property type="match status" value="1"/>
</dbReference>
<keyword evidence="6 8" id="KW-0560">Oxidoreductase</keyword>
<proteinExistence type="inferred from homology"/>
<dbReference type="InterPro" id="IPR036396">
    <property type="entry name" value="Cyt_P450_sf"/>
</dbReference>
<accession>A0A0G2FEA0</accession>
<feature type="binding site" description="axial binding residue" evidence="7">
    <location>
        <position position="251"/>
    </location>
    <ligand>
        <name>heme</name>
        <dbReference type="ChEBI" id="CHEBI:30413"/>
    </ligand>
    <ligandPart>
        <name>Fe</name>
        <dbReference type="ChEBI" id="CHEBI:18248"/>
    </ligandPart>
</feature>
<evidence type="ECO:0000256" key="6">
    <source>
        <dbReference type="ARBA" id="ARBA00023033"/>
    </source>
</evidence>
<evidence type="ECO:0000256" key="7">
    <source>
        <dbReference type="PIRSR" id="PIRSR602403-1"/>
    </source>
</evidence>
<reference evidence="8 9" key="2">
    <citation type="submission" date="2015-05" db="EMBL/GenBank/DDBJ databases">
        <authorList>
            <person name="Morales-Cruz A."/>
            <person name="Amrine K.C."/>
            <person name="Cantu D."/>
        </authorList>
    </citation>
    <scope>NUCLEOTIDE SEQUENCE [LARGE SCALE GENOMIC DNA]</scope>
    <source>
        <strain evidence="8">DA912</strain>
    </source>
</reference>
<dbReference type="PANTHER" id="PTHR24304:SF2">
    <property type="entry name" value="24-HYDROXYCHOLESTEROL 7-ALPHA-HYDROXYLASE"/>
    <property type="match status" value="1"/>
</dbReference>
<evidence type="ECO:0000256" key="1">
    <source>
        <dbReference type="ARBA" id="ARBA00001971"/>
    </source>
</evidence>
<comment type="caution">
    <text evidence="8">The sequence shown here is derived from an EMBL/GenBank/DDBJ whole genome shotgun (WGS) entry which is preliminary data.</text>
</comment>
<keyword evidence="3 7" id="KW-0349">Heme</keyword>
<dbReference type="OrthoDB" id="3366823at2759"/>
<keyword evidence="4 7" id="KW-0479">Metal-binding</keyword>
<dbReference type="GO" id="GO:0008395">
    <property type="term" value="F:steroid hydroxylase activity"/>
    <property type="evidence" value="ECO:0007669"/>
    <property type="project" value="TreeGrafter"/>
</dbReference>
<dbReference type="PRINTS" id="PR00465">
    <property type="entry name" value="EP450IV"/>
</dbReference>
<keyword evidence="6 8" id="KW-0503">Monooxygenase</keyword>
<dbReference type="InterPro" id="IPR001128">
    <property type="entry name" value="Cyt_P450"/>
</dbReference>
<dbReference type="STRING" id="1214573.A0A0G2FEA0"/>
<dbReference type="Proteomes" id="UP000034680">
    <property type="component" value="Unassembled WGS sequence"/>
</dbReference>
<comment type="similarity">
    <text evidence="2">Belongs to the cytochrome P450 family.</text>
</comment>
<evidence type="ECO:0000256" key="2">
    <source>
        <dbReference type="ARBA" id="ARBA00010617"/>
    </source>
</evidence>
<dbReference type="GO" id="GO:0020037">
    <property type="term" value="F:heme binding"/>
    <property type="evidence" value="ECO:0007669"/>
    <property type="project" value="InterPro"/>
</dbReference>
<dbReference type="SUPFAM" id="SSF48264">
    <property type="entry name" value="Cytochrome P450"/>
    <property type="match status" value="1"/>
</dbReference>
<evidence type="ECO:0000256" key="4">
    <source>
        <dbReference type="ARBA" id="ARBA00022723"/>
    </source>
</evidence>
<dbReference type="Pfam" id="PF00067">
    <property type="entry name" value="p450"/>
    <property type="match status" value="1"/>
</dbReference>